<evidence type="ECO:0000256" key="2">
    <source>
        <dbReference type="ARBA" id="ARBA00022525"/>
    </source>
</evidence>
<dbReference type="GO" id="GO:0090729">
    <property type="term" value="F:toxin activity"/>
    <property type="evidence" value="ECO:0007669"/>
    <property type="project" value="InterPro"/>
</dbReference>
<evidence type="ECO:0000313" key="4">
    <source>
        <dbReference type="EMBL" id="AKT08999.1"/>
    </source>
</evidence>
<comment type="subcellular location">
    <subcellularLocation>
        <location evidence="1">Secreted</location>
    </subcellularLocation>
</comment>
<dbReference type="GO" id="GO:0005576">
    <property type="term" value="C:extracellular region"/>
    <property type="evidence" value="ECO:0007669"/>
    <property type="project" value="UniProtKB-SubCell"/>
</dbReference>
<keyword evidence="4" id="KW-0528">Neurotoxin</keyword>
<dbReference type="InterPro" id="IPR013605">
    <property type="entry name" value="Toxin_34"/>
</dbReference>
<keyword evidence="3" id="KW-0732">Signal</keyword>
<protein>
    <submittedName>
        <fullName evidence="4">Putative neurotoxin LTDF 09-04</fullName>
    </submittedName>
</protein>
<dbReference type="EMBL" id="KP792923">
    <property type="protein sequence ID" value="AKT08999.1"/>
    <property type="molecule type" value="mRNA"/>
</dbReference>
<evidence type="ECO:0000256" key="1">
    <source>
        <dbReference type="ARBA" id="ARBA00004613"/>
    </source>
</evidence>
<keyword evidence="2" id="KW-0964">Secreted</keyword>
<name>A0A0K1D8D2_9ARAC</name>
<reference evidence="4" key="1">
    <citation type="journal article" date="2014" name="Sci. Data">
        <title>Comprehensive analysis of the venom gland transcriptome of the spider Dolomedes fimbriatus.</title>
        <authorList>
            <person name="Kozlov S.A."/>
            <person name="Lazarev V.N."/>
            <person name="Kostryukova E.S."/>
            <person name="Selezneva O.V."/>
            <person name="Ospanova E.A."/>
            <person name="Alexeev D.G."/>
            <person name="Govorun V.M."/>
            <person name="Grishin E.V."/>
        </authorList>
    </citation>
    <scope>NUCLEOTIDE SEQUENCE</scope>
</reference>
<evidence type="ECO:0000256" key="3">
    <source>
        <dbReference type="SAM" id="SignalP"/>
    </source>
</evidence>
<accession>A0A0K1D8D2</accession>
<dbReference type="Pfam" id="PF08396">
    <property type="entry name" value="Toxin_34"/>
    <property type="match status" value="1"/>
</dbReference>
<sequence length="122" mass="13644">MKRLAIFFTLSLALVLIISTVTGEGEISLEDAETPREVTWDTPCIDLNEKCVKGESDCQCCRDNAVCACSGLFRSHCTCQVFDQRSGYYTCLKKVNCPNRRMWNRGSKTCTKSCSAKHCKGK</sequence>
<proteinExistence type="evidence at transcript level"/>
<reference evidence="4" key="2">
    <citation type="submission" date="2015-02" db="EMBL/GenBank/DDBJ databases">
        <authorList>
            <person name="Chooi Y.-H."/>
        </authorList>
    </citation>
    <scope>NUCLEOTIDE SEQUENCE</scope>
</reference>
<organism evidence="4">
    <name type="scientific">Dolomedes fimbriatus</name>
    <dbReference type="NCBI Taxonomy" id="1432569"/>
    <lineage>
        <taxon>Eukaryota</taxon>
        <taxon>Metazoa</taxon>
        <taxon>Ecdysozoa</taxon>
        <taxon>Arthropoda</taxon>
        <taxon>Chelicerata</taxon>
        <taxon>Arachnida</taxon>
        <taxon>Araneae</taxon>
        <taxon>Araneomorphae</taxon>
        <taxon>Entelegynae</taxon>
        <taxon>Lycosoidea</taxon>
        <taxon>Pisauridae</taxon>
        <taxon>Dolomedes</taxon>
    </lineage>
</organism>
<keyword evidence="4" id="KW-0800">Toxin</keyword>
<feature type="signal peptide" evidence="3">
    <location>
        <begin position="1"/>
        <end position="23"/>
    </location>
</feature>
<dbReference type="AlphaFoldDB" id="A0A0K1D8D2"/>
<feature type="chain" id="PRO_5005458243" evidence="3">
    <location>
        <begin position="24"/>
        <end position="122"/>
    </location>
</feature>